<dbReference type="Pfam" id="PF06697">
    <property type="entry name" value="DUF1191"/>
    <property type="match status" value="2"/>
</dbReference>
<proteinExistence type="predicted"/>
<evidence type="ECO:0000313" key="5">
    <source>
        <dbReference type="Proteomes" id="UP001371456"/>
    </source>
</evidence>
<keyword evidence="3" id="KW-0732">Signal</keyword>
<dbReference type="AlphaFoldDB" id="A0AAN8TEI6"/>
<dbReference type="Proteomes" id="UP001371456">
    <property type="component" value="Unassembled WGS sequence"/>
</dbReference>
<dbReference type="EMBL" id="JBANQN010000006">
    <property type="protein sequence ID" value="KAK6787023.1"/>
    <property type="molecule type" value="Genomic_DNA"/>
</dbReference>
<feature type="region of interest" description="Disordered" evidence="1">
    <location>
        <begin position="447"/>
        <end position="538"/>
    </location>
</feature>
<evidence type="ECO:0000256" key="1">
    <source>
        <dbReference type="SAM" id="MobiDB-lite"/>
    </source>
</evidence>
<feature type="transmembrane region" description="Helical" evidence="2">
    <location>
        <begin position="544"/>
        <end position="563"/>
    </location>
</feature>
<name>A0AAN8TEI6_SOLBU</name>
<evidence type="ECO:0000313" key="4">
    <source>
        <dbReference type="EMBL" id="KAK6787023.1"/>
    </source>
</evidence>
<protein>
    <submittedName>
        <fullName evidence="4">Uncharacterized protein</fullName>
    </submittedName>
</protein>
<dbReference type="PANTHER" id="PTHR33512">
    <property type="entry name" value="PROTEIN, PUTATIVE (DUF1191)-RELATED"/>
    <property type="match status" value="1"/>
</dbReference>
<keyword evidence="2" id="KW-0472">Membrane</keyword>
<feature type="chain" id="PRO_5042947417" evidence="3">
    <location>
        <begin position="19"/>
        <end position="609"/>
    </location>
</feature>
<dbReference type="GO" id="GO:0016020">
    <property type="term" value="C:membrane"/>
    <property type="evidence" value="ECO:0007669"/>
    <property type="project" value="TreeGrafter"/>
</dbReference>
<organism evidence="4 5">
    <name type="scientific">Solanum bulbocastanum</name>
    <name type="common">Wild potato</name>
    <dbReference type="NCBI Taxonomy" id="147425"/>
    <lineage>
        <taxon>Eukaryota</taxon>
        <taxon>Viridiplantae</taxon>
        <taxon>Streptophyta</taxon>
        <taxon>Embryophyta</taxon>
        <taxon>Tracheophyta</taxon>
        <taxon>Spermatophyta</taxon>
        <taxon>Magnoliopsida</taxon>
        <taxon>eudicotyledons</taxon>
        <taxon>Gunneridae</taxon>
        <taxon>Pentapetalae</taxon>
        <taxon>asterids</taxon>
        <taxon>lamiids</taxon>
        <taxon>Solanales</taxon>
        <taxon>Solanaceae</taxon>
        <taxon>Solanoideae</taxon>
        <taxon>Solaneae</taxon>
        <taxon>Solanum</taxon>
    </lineage>
</organism>
<keyword evidence="5" id="KW-1185">Reference proteome</keyword>
<dbReference type="PANTHER" id="PTHR33512:SF11">
    <property type="match status" value="1"/>
</dbReference>
<gene>
    <name evidence="4" type="ORF">RDI58_015548</name>
</gene>
<reference evidence="4 5" key="1">
    <citation type="submission" date="2024-02" db="EMBL/GenBank/DDBJ databases">
        <title>de novo genome assembly of Solanum bulbocastanum strain 11H21.</title>
        <authorList>
            <person name="Hosaka A.J."/>
        </authorList>
    </citation>
    <scope>NUCLEOTIDE SEQUENCE [LARGE SCALE GENOMIC DNA]</scope>
    <source>
        <tissue evidence="4">Young leaves</tissue>
    </source>
</reference>
<comment type="caution">
    <text evidence="4">The sequence shown here is derived from an EMBL/GenBank/DDBJ whole genome shotgun (WGS) entry which is preliminary data.</text>
</comment>
<accession>A0AAN8TEI6</accession>
<feature type="transmembrane region" description="Helical" evidence="2">
    <location>
        <begin position="231"/>
        <end position="254"/>
    </location>
</feature>
<feature type="compositionally biased region" description="Low complexity" evidence="1">
    <location>
        <begin position="465"/>
        <end position="525"/>
    </location>
</feature>
<keyword evidence="2" id="KW-0812">Transmembrane</keyword>
<keyword evidence="2" id="KW-1133">Transmembrane helix</keyword>
<feature type="signal peptide" evidence="3">
    <location>
        <begin position="1"/>
        <end position="18"/>
    </location>
</feature>
<evidence type="ECO:0000256" key="3">
    <source>
        <dbReference type="SAM" id="SignalP"/>
    </source>
</evidence>
<evidence type="ECO:0000256" key="2">
    <source>
        <dbReference type="SAM" id="Phobius"/>
    </source>
</evidence>
<dbReference type="InterPro" id="IPR010605">
    <property type="entry name" value="DUF1191"/>
</dbReference>
<sequence>MFLVAFFHIILVLPAINAEFSSRLLDSVLQDYAFRAFVRPRTGIPYDGNVPFNYTGIKVSALRLRSGSMRRRGVSRYKEFQIPIGVLEQPYVERLVLVYHNLANWSDLYYPLPGHIHLTPVLGILTYDASNLSATNLPELDIRPSKNPILVNFSNVVKPVPMGLSPKCVYFNLDGAVEFDNILNGNVCKTTKQGHFSIVVEFTTAAEPEPEPEPASGGGTFGHKSGGRKNWVIFGSVIGGFVALVFLVLLIACLNKYGKKKKIDRMEEAADRVFIWELTGKRTRNGVPYDAYVPSSLTGVKVSAMILKTHSLKRKVCGYYKNFFIPSGIVEEPYVKKLVLVYQNLANWSSFYYPLPGYTYLAPVLGILAYDAHNLYAKYLRDLDIQALEDPISIKFPYVQPAPEGSFPKCVYFYSNNFVEFGHVKDGNICETRMQGHFSIVAEVKVAPSPPPKANETAPSPSPIANDTAPTPAPSATDTAPIPSPSANDTAPSPSPSANDTAPSSSPSANDTAPSPSPSASDTAPSPTPTPDENNHQKINSKTWTISSVFLFFSLTGILFVVVNKSGILEIRQTLYDSAAVVAPLLGKTEVPLPLETPTRPLPENDYVL</sequence>